<keyword evidence="2" id="KW-1185">Reference proteome</keyword>
<accession>A0A0U3D363</accession>
<organism evidence="1 2">
    <name type="scientific">Roseateles depolymerans</name>
    <dbReference type="NCBI Taxonomy" id="76731"/>
    <lineage>
        <taxon>Bacteria</taxon>
        <taxon>Pseudomonadati</taxon>
        <taxon>Pseudomonadota</taxon>
        <taxon>Betaproteobacteria</taxon>
        <taxon>Burkholderiales</taxon>
        <taxon>Sphaerotilaceae</taxon>
        <taxon>Roseateles</taxon>
    </lineage>
</organism>
<dbReference type="Proteomes" id="UP000060699">
    <property type="component" value="Chromosome"/>
</dbReference>
<sequence>MAAWLHSDAGIVAARACLRIRRDAYSVTGLLPLWMSVANNATSVTVTRLGGAAAPGGNRPEPRQDRPFLPWLSI</sequence>
<evidence type="ECO:0000313" key="1">
    <source>
        <dbReference type="EMBL" id="ALV08054.1"/>
    </source>
</evidence>
<dbReference type="AlphaFoldDB" id="A0A0U3D363"/>
<name>A0A0U3D363_9BURK</name>
<evidence type="ECO:0000313" key="2">
    <source>
        <dbReference type="Proteomes" id="UP000060699"/>
    </source>
</evidence>
<reference evidence="1 2" key="1">
    <citation type="submission" date="2015-12" db="EMBL/GenBank/DDBJ databases">
        <title>Complete genome of Roseateles depolymerans KCTC 42856.</title>
        <authorList>
            <person name="Kim K.M."/>
        </authorList>
    </citation>
    <scope>NUCLEOTIDE SEQUENCE [LARGE SCALE GENOMIC DNA]</scope>
    <source>
        <strain evidence="1 2">KCTC 42856</strain>
    </source>
</reference>
<protein>
    <submittedName>
        <fullName evidence="1">Uncharacterized protein</fullName>
    </submittedName>
</protein>
<proteinExistence type="predicted"/>
<gene>
    <name evidence="1" type="ORF">RD2015_3598</name>
</gene>
<dbReference type="EMBL" id="CP013729">
    <property type="protein sequence ID" value="ALV08054.1"/>
    <property type="molecule type" value="Genomic_DNA"/>
</dbReference>
<dbReference type="KEGG" id="rdp:RD2015_3598"/>